<dbReference type="PANTHER" id="PTHR11802:SF113">
    <property type="entry name" value="SERINE CARBOXYPEPTIDASE CTSA-4.1"/>
    <property type="match status" value="1"/>
</dbReference>
<dbReference type="InterPro" id="IPR029058">
    <property type="entry name" value="AB_hydrolase_fold"/>
</dbReference>
<evidence type="ECO:0000256" key="2">
    <source>
        <dbReference type="ARBA" id="ARBA00022645"/>
    </source>
</evidence>
<dbReference type="EMBL" id="HBEL01018924">
    <property type="protein sequence ID" value="CAD8412838.1"/>
    <property type="molecule type" value="Transcribed_RNA"/>
</dbReference>
<keyword evidence="4" id="KW-0732">Signal</keyword>
<dbReference type="PROSITE" id="PS00131">
    <property type="entry name" value="CARBOXYPEPT_SER_SER"/>
    <property type="match status" value="1"/>
</dbReference>
<proteinExistence type="inferred from homology"/>
<evidence type="ECO:0000313" key="8">
    <source>
        <dbReference type="EMBL" id="CAD8412838.1"/>
    </source>
</evidence>
<dbReference type="GO" id="GO:0004185">
    <property type="term" value="F:serine-type carboxypeptidase activity"/>
    <property type="evidence" value="ECO:0007669"/>
    <property type="project" value="UniProtKB-UniRule"/>
</dbReference>
<organism evidence="8">
    <name type="scientific">Proboscia inermis</name>
    <dbReference type="NCBI Taxonomy" id="420281"/>
    <lineage>
        <taxon>Eukaryota</taxon>
        <taxon>Sar</taxon>
        <taxon>Stramenopiles</taxon>
        <taxon>Ochrophyta</taxon>
        <taxon>Bacillariophyta</taxon>
        <taxon>Coscinodiscophyceae</taxon>
        <taxon>Rhizosoleniophycidae</taxon>
        <taxon>Rhizosoleniales</taxon>
        <taxon>Rhizosoleniaceae</taxon>
        <taxon>Proboscia</taxon>
    </lineage>
</organism>
<sequence>MEDVTSVEETQSIPLIVWLTGGPGCSLALASLTENDLCKVWLGGESTEINPHSWTQTAHMLLLDQPAGVGYSYGAKNDNNEEMVGEDAYYFLQSFIQTHPEYASNPLFIVGESYGGHYAPAIAHHIFLGNQELDNNDSSSTVKQLNLAGVAVGNGMTEPNIQFKYHAEMANYNSHGIKTVSDEGYQRMKDAIPQCITMVEGCNDALKTGLQEHFSCQAAYRYCMSTITSEYYETALNPYNICLECGNNPLCYNFSTLITKAKMVALHLKHPAQVLVE</sequence>
<dbReference type="AlphaFoldDB" id="A0A7S0C631"/>
<dbReference type="InterPro" id="IPR018202">
    <property type="entry name" value="Ser_caboxypep_ser_AS"/>
</dbReference>
<evidence type="ECO:0000256" key="1">
    <source>
        <dbReference type="ARBA" id="ARBA00009431"/>
    </source>
</evidence>
<evidence type="ECO:0000256" key="6">
    <source>
        <dbReference type="ARBA" id="ARBA00023180"/>
    </source>
</evidence>
<name>A0A7S0C631_9STRA</name>
<accession>A0A7S0C631</accession>
<dbReference type="PRINTS" id="PR00724">
    <property type="entry name" value="CRBOXYPTASEC"/>
</dbReference>
<reference evidence="8" key="1">
    <citation type="submission" date="2021-01" db="EMBL/GenBank/DDBJ databases">
        <authorList>
            <person name="Corre E."/>
            <person name="Pelletier E."/>
            <person name="Niang G."/>
            <person name="Scheremetjew M."/>
            <person name="Finn R."/>
            <person name="Kale V."/>
            <person name="Holt S."/>
            <person name="Cochrane G."/>
            <person name="Meng A."/>
            <person name="Brown T."/>
            <person name="Cohen L."/>
        </authorList>
    </citation>
    <scope>NUCLEOTIDE SEQUENCE</scope>
    <source>
        <strain evidence="8">CCAP1064/1</strain>
    </source>
</reference>
<evidence type="ECO:0000256" key="7">
    <source>
        <dbReference type="RuleBase" id="RU361156"/>
    </source>
</evidence>
<evidence type="ECO:0000256" key="3">
    <source>
        <dbReference type="ARBA" id="ARBA00022670"/>
    </source>
</evidence>
<evidence type="ECO:0000256" key="5">
    <source>
        <dbReference type="ARBA" id="ARBA00022801"/>
    </source>
</evidence>
<dbReference type="EC" id="3.4.16.-" evidence="7"/>
<dbReference type="Pfam" id="PF00450">
    <property type="entry name" value="Peptidase_S10"/>
    <property type="match status" value="1"/>
</dbReference>
<keyword evidence="6" id="KW-0325">Glycoprotein</keyword>
<comment type="similarity">
    <text evidence="1 7">Belongs to the peptidase S10 family.</text>
</comment>
<keyword evidence="3 7" id="KW-0645">Protease</keyword>
<dbReference type="PANTHER" id="PTHR11802">
    <property type="entry name" value="SERINE PROTEASE FAMILY S10 SERINE CARBOXYPEPTIDASE"/>
    <property type="match status" value="1"/>
</dbReference>
<gene>
    <name evidence="8" type="ORF">PINE0816_LOCUS8967</name>
</gene>
<dbReference type="SUPFAM" id="SSF53474">
    <property type="entry name" value="alpha/beta-Hydrolases"/>
    <property type="match status" value="1"/>
</dbReference>
<protein>
    <recommendedName>
        <fullName evidence="7">Carboxypeptidase</fullName>
        <ecNumber evidence="7">3.4.16.-</ecNumber>
    </recommendedName>
</protein>
<keyword evidence="2 7" id="KW-0121">Carboxypeptidase</keyword>
<dbReference type="Gene3D" id="3.40.50.1820">
    <property type="entry name" value="alpha/beta hydrolase"/>
    <property type="match status" value="1"/>
</dbReference>
<dbReference type="InterPro" id="IPR001563">
    <property type="entry name" value="Peptidase_S10"/>
</dbReference>
<dbReference type="GO" id="GO:0006508">
    <property type="term" value="P:proteolysis"/>
    <property type="evidence" value="ECO:0007669"/>
    <property type="project" value="UniProtKB-KW"/>
</dbReference>
<keyword evidence="5 7" id="KW-0378">Hydrolase</keyword>
<dbReference type="Gene3D" id="1.10.287.410">
    <property type="match status" value="1"/>
</dbReference>
<evidence type="ECO:0000256" key="4">
    <source>
        <dbReference type="ARBA" id="ARBA00022729"/>
    </source>
</evidence>